<proteinExistence type="predicted"/>
<sequence>MAEDVVKTLDSEDEEKYVKLRVQGHSKLFRVPLESNGNLSISDLQMILPNAMALIIECHSDITLLKPKNGYFNQPEEGWENVLISVVLNEQTSNIRSTPLPSISNASVIDSHESLKMPASNEDIPTIKTETSETNGSASSPPNMESQGSSEHTSSPSPPLPSQVVSPILNSNTSDEVSLSPSSFVATAVENAVPKADGKEEGEIDDDDEEIISDQSGSVAAVNSIGINQGIIGEPTFNDIYDAYNVFSTKDLRELLCRGNPFYNKSFDVVTNNFRKTLVAYPPNNDIVRLLHYAMKSDLLFKEIDSYAHEDCELCGAKLTLEHLLSAKHVKKYKALYHNEPPEVLTLFEPKNYALYIHPGTLDNLKIDAIKEMEKSPEFSTMKCLQNFK</sequence>
<dbReference type="Proteomes" id="UP000887580">
    <property type="component" value="Unplaced"/>
</dbReference>
<evidence type="ECO:0000313" key="2">
    <source>
        <dbReference type="WBParaSite" id="PS1159_v2.g19310.t1"/>
    </source>
</evidence>
<dbReference type="WBParaSite" id="PS1159_v2.g19310.t1">
    <property type="protein sequence ID" value="PS1159_v2.g19310.t1"/>
    <property type="gene ID" value="PS1159_v2.g19310"/>
</dbReference>
<organism evidence="1 2">
    <name type="scientific">Panagrolaimus sp. PS1159</name>
    <dbReference type="NCBI Taxonomy" id="55785"/>
    <lineage>
        <taxon>Eukaryota</taxon>
        <taxon>Metazoa</taxon>
        <taxon>Ecdysozoa</taxon>
        <taxon>Nematoda</taxon>
        <taxon>Chromadorea</taxon>
        <taxon>Rhabditida</taxon>
        <taxon>Tylenchina</taxon>
        <taxon>Panagrolaimomorpha</taxon>
        <taxon>Panagrolaimoidea</taxon>
        <taxon>Panagrolaimidae</taxon>
        <taxon>Panagrolaimus</taxon>
    </lineage>
</organism>
<protein>
    <submittedName>
        <fullName evidence="2">Uncharacterized protein</fullName>
    </submittedName>
</protein>
<accession>A0AC35FNM9</accession>
<evidence type="ECO:0000313" key="1">
    <source>
        <dbReference type="Proteomes" id="UP000887580"/>
    </source>
</evidence>
<name>A0AC35FNM9_9BILA</name>
<reference evidence="2" key="1">
    <citation type="submission" date="2022-11" db="UniProtKB">
        <authorList>
            <consortium name="WormBaseParasite"/>
        </authorList>
    </citation>
    <scope>IDENTIFICATION</scope>
</reference>